<evidence type="ECO:0000256" key="1">
    <source>
        <dbReference type="SAM" id="MobiDB-lite"/>
    </source>
</evidence>
<reference evidence="2" key="1">
    <citation type="submission" date="2018-08" db="EMBL/GenBank/DDBJ databases">
        <title>Identification of Burkholderia cepacia strains that express a Burkholderia pseudomallei-like capsular polysaccharide.</title>
        <authorList>
            <person name="Burtnick M.N."/>
            <person name="Vongsouvath M."/>
            <person name="Newton P."/>
            <person name="Wuthiekanun V."/>
            <person name="Limmathurotsakul D."/>
            <person name="Brett P.J."/>
            <person name="Chantratita N."/>
            <person name="Dance D.A."/>
        </authorList>
    </citation>
    <scope>NUCLEOTIDE SEQUENCE</scope>
    <source>
        <strain evidence="2">SBXCC001</strain>
    </source>
</reference>
<gene>
    <name evidence="2" type="ORF">C7S16_0467</name>
</gene>
<comment type="caution">
    <text evidence="2">The sequence shown here is derived from an EMBL/GenBank/DDBJ whole genome shotgun (WGS) entry which is preliminary data.</text>
</comment>
<name>A0AAW9D2J5_BURTH</name>
<protein>
    <submittedName>
        <fullName evidence="2">Uncharacterized protein</fullName>
    </submittedName>
</protein>
<proteinExistence type="predicted"/>
<sequence length="83" mass="9179">MANPLSRIRRVVDLMFPDTPPRKRRHRNARTAASAAPAPMRPDARGTCRRASHRAGAGRHCVVHTAERPETCRRDSASAANAR</sequence>
<dbReference type="AlphaFoldDB" id="A0AAW9D2J5"/>
<organism evidence="2 3">
    <name type="scientific">Burkholderia thailandensis</name>
    <dbReference type="NCBI Taxonomy" id="57975"/>
    <lineage>
        <taxon>Bacteria</taxon>
        <taxon>Pseudomonadati</taxon>
        <taxon>Pseudomonadota</taxon>
        <taxon>Betaproteobacteria</taxon>
        <taxon>Burkholderiales</taxon>
        <taxon>Burkholderiaceae</taxon>
        <taxon>Burkholderia</taxon>
        <taxon>pseudomallei group</taxon>
    </lineage>
</organism>
<accession>A0AAW9D2J5</accession>
<dbReference type="EMBL" id="QXCT01000002">
    <property type="protein sequence ID" value="MDW9254471.1"/>
    <property type="molecule type" value="Genomic_DNA"/>
</dbReference>
<dbReference type="Proteomes" id="UP001272137">
    <property type="component" value="Unassembled WGS sequence"/>
</dbReference>
<feature type="region of interest" description="Disordered" evidence="1">
    <location>
        <begin position="17"/>
        <end position="46"/>
    </location>
</feature>
<evidence type="ECO:0000313" key="2">
    <source>
        <dbReference type="EMBL" id="MDW9254471.1"/>
    </source>
</evidence>
<evidence type="ECO:0000313" key="3">
    <source>
        <dbReference type="Proteomes" id="UP001272137"/>
    </source>
</evidence>